<dbReference type="SUPFAM" id="SSF48576">
    <property type="entry name" value="Terpenoid synthases"/>
    <property type="match status" value="1"/>
</dbReference>
<evidence type="ECO:0000256" key="5">
    <source>
        <dbReference type="ARBA" id="ARBA00022842"/>
    </source>
</evidence>
<proteinExistence type="inferred from homology"/>
<dbReference type="Gene3D" id="1.10.600.10">
    <property type="entry name" value="Farnesyl Diphosphate Synthase"/>
    <property type="match status" value="1"/>
</dbReference>
<evidence type="ECO:0000256" key="4">
    <source>
        <dbReference type="ARBA" id="ARBA00022723"/>
    </source>
</evidence>
<dbReference type="GO" id="GO:0046872">
    <property type="term" value="F:metal ion binding"/>
    <property type="evidence" value="ECO:0007669"/>
    <property type="project" value="UniProtKB-KW"/>
</dbReference>
<protein>
    <submittedName>
        <fullName evidence="8">Polyprenyl synthetase family protein</fullName>
    </submittedName>
</protein>
<dbReference type="PROSITE" id="PS00723">
    <property type="entry name" value="POLYPRENYL_SYNTHASE_1"/>
    <property type="match status" value="1"/>
</dbReference>
<dbReference type="Pfam" id="PF00348">
    <property type="entry name" value="polyprenyl_synt"/>
    <property type="match status" value="1"/>
</dbReference>
<dbReference type="InterPro" id="IPR033749">
    <property type="entry name" value="Polyprenyl_synt_CS"/>
</dbReference>
<name>A0A3B0B9Y5_9ACTN</name>
<evidence type="ECO:0000256" key="3">
    <source>
        <dbReference type="ARBA" id="ARBA00022679"/>
    </source>
</evidence>
<dbReference type="InterPro" id="IPR008949">
    <property type="entry name" value="Isoprenoid_synthase_dom_sf"/>
</dbReference>
<dbReference type="GO" id="GO:0008299">
    <property type="term" value="P:isoprenoid biosynthetic process"/>
    <property type="evidence" value="ECO:0007669"/>
    <property type="project" value="UniProtKB-KW"/>
</dbReference>
<keyword evidence="6" id="KW-0414">Isoprene biosynthesis</keyword>
<comment type="cofactor">
    <cofactor evidence="1">
        <name>Mg(2+)</name>
        <dbReference type="ChEBI" id="CHEBI:18420"/>
    </cofactor>
</comment>
<organism evidence="8 9">
    <name type="scientific">Streptomyces klenkii</name>
    <dbReference type="NCBI Taxonomy" id="1420899"/>
    <lineage>
        <taxon>Bacteria</taxon>
        <taxon>Bacillati</taxon>
        <taxon>Actinomycetota</taxon>
        <taxon>Actinomycetes</taxon>
        <taxon>Kitasatosporales</taxon>
        <taxon>Streptomycetaceae</taxon>
        <taxon>Streptomyces</taxon>
    </lineage>
</organism>
<evidence type="ECO:0000256" key="6">
    <source>
        <dbReference type="ARBA" id="ARBA00023229"/>
    </source>
</evidence>
<dbReference type="PANTHER" id="PTHR43281:SF1">
    <property type="entry name" value="FARNESYL DIPHOSPHATE SYNTHASE"/>
    <property type="match status" value="1"/>
</dbReference>
<keyword evidence="5" id="KW-0460">Magnesium</keyword>
<comment type="caution">
    <text evidence="8">The sequence shown here is derived from an EMBL/GenBank/DDBJ whole genome shotgun (WGS) entry which is preliminary data.</text>
</comment>
<reference evidence="8 9" key="1">
    <citation type="journal article" date="2015" name="Antonie Van Leeuwenhoek">
        <title>Streptomyces klenkii sp. nov., isolated from deep marine sediment.</title>
        <authorList>
            <person name="Veyisoglu A."/>
            <person name="Sahin N."/>
        </authorList>
    </citation>
    <scope>NUCLEOTIDE SEQUENCE [LARGE SCALE GENOMIC DNA]</scope>
    <source>
        <strain evidence="8 9">KCTC 29202</strain>
    </source>
</reference>
<dbReference type="OrthoDB" id="4497239at2"/>
<evidence type="ECO:0000256" key="7">
    <source>
        <dbReference type="RuleBase" id="RU004466"/>
    </source>
</evidence>
<evidence type="ECO:0000256" key="1">
    <source>
        <dbReference type="ARBA" id="ARBA00001946"/>
    </source>
</evidence>
<dbReference type="Proteomes" id="UP000270343">
    <property type="component" value="Unassembled WGS sequence"/>
</dbReference>
<dbReference type="AlphaFoldDB" id="A0A3B0B9Y5"/>
<evidence type="ECO:0000313" key="9">
    <source>
        <dbReference type="Proteomes" id="UP000270343"/>
    </source>
</evidence>
<dbReference type="PANTHER" id="PTHR43281">
    <property type="entry name" value="FARNESYL DIPHOSPHATE SYNTHASE"/>
    <property type="match status" value="1"/>
</dbReference>
<accession>A0A3B0B9Y5</accession>
<gene>
    <name evidence="8" type="ORF">D7231_23365</name>
</gene>
<evidence type="ECO:0000313" key="8">
    <source>
        <dbReference type="EMBL" id="RKN69980.1"/>
    </source>
</evidence>
<dbReference type="EMBL" id="RBAM01000009">
    <property type="protein sequence ID" value="RKN69980.1"/>
    <property type="molecule type" value="Genomic_DNA"/>
</dbReference>
<comment type="similarity">
    <text evidence="2 7">Belongs to the FPP/GGPP synthase family.</text>
</comment>
<dbReference type="RefSeq" id="WP_120757460.1">
    <property type="nucleotide sequence ID" value="NZ_JBFADQ010000001.1"/>
</dbReference>
<keyword evidence="3 7" id="KW-0808">Transferase</keyword>
<evidence type="ECO:0000256" key="2">
    <source>
        <dbReference type="ARBA" id="ARBA00006706"/>
    </source>
</evidence>
<dbReference type="GO" id="GO:0004659">
    <property type="term" value="F:prenyltransferase activity"/>
    <property type="evidence" value="ECO:0007669"/>
    <property type="project" value="InterPro"/>
</dbReference>
<dbReference type="CDD" id="cd00685">
    <property type="entry name" value="Trans_IPPS_HT"/>
    <property type="match status" value="1"/>
</dbReference>
<sequence length="367" mass="40045">MSTTNHQAQQATAAAARERLAGYRRRFDARFEAYFDSLAGNLDTPPLSRFTPRCLDLLRDLSLRGGKRLRVALLYEAARLVTDEEPAGLAEAALSIELLQTHGLVHDDIIDDAPVRRGGPSTYYAYRREFPEDPGTALGLAVLAGDLAAFLSMRILLEADAPAALKQAMLEVQLGAGAETVAGQIIDLERDFEPLPSEELLHTVTEYKSTRYSILAPLRLGLLAAGEDLAGHDERLRRYATLAGISGQMRDDYLDLFGDEHTTGKSPGSDIRSGRRSYAVRAVLAAATTAERAVLESALGDPDCTAATIDRIRGIARDHGADAGLRSAMRRYAEDAAAEASAWRPHWRAEAVSFFEGLPLWNVQRTQ</sequence>
<dbReference type="SFLD" id="SFLDS00005">
    <property type="entry name" value="Isoprenoid_Synthase_Type_I"/>
    <property type="match status" value="1"/>
</dbReference>
<keyword evidence="9" id="KW-1185">Reference proteome</keyword>
<keyword evidence="4" id="KW-0479">Metal-binding</keyword>
<dbReference type="InterPro" id="IPR000092">
    <property type="entry name" value="Polyprenyl_synt"/>
</dbReference>